<feature type="region of interest" description="Disordered" evidence="2">
    <location>
        <begin position="202"/>
        <end position="222"/>
    </location>
</feature>
<evidence type="ECO:0000313" key="4">
    <source>
        <dbReference type="EMBL" id="PKY52653.1"/>
    </source>
</evidence>
<dbReference type="EMBL" id="LLXI01001245">
    <property type="protein sequence ID" value="PKY52653.1"/>
    <property type="molecule type" value="Genomic_DNA"/>
</dbReference>
<keyword evidence="5" id="KW-1185">Reference proteome</keyword>
<feature type="compositionally biased region" description="Basic and acidic residues" evidence="2">
    <location>
        <begin position="209"/>
        <end position="221"/>
    </location>
</feature>
<feature type="domain" description="Myb/SANT-like DNA-binding" evidence="3">
    <location>
        <begin position="97"/>
        <end position="180"/>
    </location>
</feature>
<protein>
    <recommendedName>
        <fullName evidence="3">Myb/SANT-like DNA-binding domain-containing protein</fullName>
    </recommendedName>
</protein>
<evidence type="ECO:0000256" key="2">
    <source>
        <dbReference type="SAM" id="MobiDB-lite"/>
    </source>
</evidence>
<evidence type="ECO:0000256" key="1">
    <source>
        <dbReference type="SAM" id="Coils"/>
    </source>
</evidence>
<name>A0A2I1H184_9GLOM</name>
<dbReference type="VEuPathDB" id="FungiDB:FUN_020291"/>
<sequence length="306" mass="35862">MYSQNMEKIDNPNINKNSKYPIPIRPKPTISEQNSFISSVKINTFEPASTSKKIVIDLTMSDTETEDSQENEISIYPTKSTKHGKKVLKKEKYIGNSKWADTEIIVLLKFWKDHLEEWKRGRAEVYQKIINENILPDRNLKQIRNKVGKLRDTYLQKKKKANSTGKGSVEWVWFSQMEEILSQSEAIKLDYITDSSFSNSPNISESENLNDKEKCETEEPRKKKIKTGIEGISGVIAAMIESRDRFYEKKLTLEEHECQKMFELEEKKLTQQYELEKNKLELEILHAENEKVKLELEMLKFRNNND</sequence>
<feature type="coiled-coil region" evidence="1">
    <location>
        <begin position="270"/>
        <end position="304"/>
    </location>
</feature>
<dbReference type="VEuPathDB" id="FungiDB:RhiirA1_467179"/>
<dbReference type="InterPro" id="IPR044823">
    <property type="entry name" value="ASIL1/2-like"/>
</dbReference>
<dbReference type="VEuPathDB" id="FungiDB:RhiirFUN_011624"/>
<proteinExistence type="predicted"/>
<keyword evidence="1" id="KW-0175">Coiled coil</keyword>
<accession>A0A2I1H184</accession>
<dbReference type="PANTHER" id="PTHR31307:SF4">
    <property type="entry name" value="TRIHELIX TRANSCRIPTION FACTOR ASIL2"/>
    <property type="match status" value="1"/>
</dbReference>
<reference evidence="4 5" key="1">
    <citation type="submission" date="2015-10" db="EMBL/GenBank/DDBJ databases">
        <title>Genome analyses suggest a sexual origin of heterokaryosis in a supposedly ancient asexual fungus.</title>
        <authorList>
            <person name="Ropars J."/>
            <person name="Sedzielewska K."/>
            <person name="Noel J."/>
            <person name="Charron P."/>
            <person name="Farinelli L."/>
            <person name="Marton T."/>
            <person name="Kruger M."/>
            <person name="Pelin A."/>
            <person name="Brachmann A."/>
            <person name="Corradi N."/>
        </authorList>
    </citation>
    <scope>NUCLEOTIDE SEQUENCE [LARGE SCALE GENOMIC DNA]</scope>
    <source>
        <strain evidence="4 5">A4</strain>
    </source>
</reference>
<gene>
    <name evidence="4" type="ORF">RhiirA4_497151</name>
</gene>
<dbReference type="AlphaFoldDB" id="A0A2I1H184"/>
<evidence type="ECO:0000313" key="5">
    <source>
        <dbReference type="Proteomes" id="UP000234323"/>
    </source>
</evidence>
<organism evidence="4 5">
    <name type="scientific">Rhizophagus irregularis</name>
    <dbReference type="NCBI Taxonomy" id="588596"/>
    <lineage>
        <taxon>Eukaryota</taxon>
        <taxon>Fungi</taxon>
        <taxon>Fungi incertae sedis</taxon>
        <taxon>Mucoromycota</taxon>
        <taxon>Glomeromycotina</taxon>
        <taxon>Glomeromycetes</taxon>
        <taxon>Glomerales</taxon>
        <taxon>Glomeraceae</taxon>
        <taxon>Rhizophagus</taxon>
    </lineage>
</organism>
<feature type="compositionally biased region" description="Polar residues" evidence="2">
    <location>
        <begin position="1"/>
        <end position="18"/>
    </location>
</feature>
<comment type="caution">
    <text evidence="4">The sequence shown here is derived from an EMBL/GenBank/DDBJ whole genome shotgun (WGS) entry which is preliminary data.</text>
</comment>
<dbReference type="InterPro" id="IPR044822">
    <property type="entry name" value="Myb_DNA-bind_4"/>
</dbReference>
<evidence type="ECO:0000259" key="3">
    <source>
        <dbReference type="Pfam" id="PF13837"/>
    </source>
</evidence>
<dbReference type="PANTHER" id="PTHR31307">
    <property type="entry name" value="TRIHELIX TRANSCRIPTION FACTOR ASIL2"/>
    <property type="match status" value="1"/>
</dbReference>
<dbReference type="Proteomes" id="UP000234323">
    <property type="component" value="Unassembled WGS sequence"/>
</dbReference>
<feature type="region of interest" description="Disordered" evidence="2">
    <location>
        <begin position="1"/>
        <end position="21"/>
    </location>
</feature>
<dbReference type="Pfam" id="PF13837">
    <property type="entry name" value="Myb_DNA-bind_4"/>
    <property type="match status" value="1"/>
</dbReference>